<name>A0A1V1NWE5_9BACT</name>
<evidence type="ECO:0000313" key="2">
    <source>
        <dbReference type="Proteomes" id="UP000189670"/>
    </source>
</evidence>
<sequence length="629" mass="66614">MALVLKQNYLETQVKQLDAVNQYSGGIYISNTGQLILKNLNDDNRAIDNMGGGRILTDDALIIQSEIQQSNDFTIQAKNDLTIAANIINIGSSKIELVSDEAIIQQSGILLNDGGTISFKGKSITQQSGELLTGTLEMTGLEIIDLTKGSNDADILKANANSLHYKDRADIQIQEIHTSNDLNITAAGITDHAEDQLVDLTSDSNQIYLETTGSISGIDLADDSKVNVQSTDDVELFGVGQLEIKSIQAKGQTIDISTTGSLLLGILEANSINLSSMEDIQAQGNEINLIADTVKLDANGAITGTSGAINIADGATVWANTEESDIRLHGIGEIILENIQTEKDVNITADNRIIANFIDAQNIHLSTSDELEANQISANDKIVIQAKEIISSSQNSLITAQSLLLKSEAGIGSSNIAIKTSVAQLDAENATSGDIYISNIGSLNLVDLDSDNIAINNAGGGIIETHSPMTILNDIIQSNDFSLIAGQGSTDDATLTIKANIENKSGSNIQLKAALDIVHELGSITSNQVNLEAENIIQTGGGIKAETVFFDAVQSVDYQSQDNEINGIAANIQTGDFTFTTNEEVSISQIISGGSVTINARSIQDQTTDTEADIQAIGNIILNANQIGS</sequence>
<evidence type="ECO:0000313" key="1">
    <source>
        <dbReference type="EMBL" id="ETR66884.1"/>
    </source>
</evidence>
<dbReference type="AlphaFoldDB" id="A0A1V1NWE5"/>
<proteinExistence type="predicted"/>
<comment type="caution">
    <text evidence="1">The sequence shown here is derived from an EMBL/GenBank/DDBJ whole genome shotgun (WGS) entry which is preliminary data.</text>
</comment>
<dbReference type="Proteomes" id="UP000189670">
    <property type="component" value="Unassembled WGS sequence"/>
</dbReference>
<protein>
    <submittedName>
        <fullName evidence="1">Uncharacterized protein</fullName>
    </submittedName>
</protein>
<feature type="non-terminal residue" evidence="1">
    <location>
        <position position="629"/>
    </location>
</feature>
<reference evidence="2" key="1">
    <citation type="submission" date="2012-11" db="EMBL/GenBank/DDBJ databases">
        <authorList>
            <person name="Lucero-Rivera Y.E."/>
            <person name="Tovar-Ramirez D."/>
        </authorList>
    </citation>
    <scope>NUCLEOTIDE SEQUENCE [LARGE SCALE GENOMIC DNA]</scope>
    <source>
        <strain evidence="2">Araruama</strain>
    </source>
</reference>
<organism evidence="1 2">
    <name type="scientific">Candidatus Magnetoglobus multicellularis str. Araruama</name>
    <dbReference type="NCBI Taxonomy" id="890399"/>
    <lineage>
        <taxon>Bacteria</taxon>
        <taxon>Pseudomonadati</taxon>
        <taxon>Thermodesulfobacteriota</taxon>
        <taxon>Desulfobacteria</taxon>
        <taxon>Desulfobacterales</taxon>
        <taxon>Desulfobacteraceae</taxon>
        <taxon>Candidatus Magnetoglobus</taxon>
    </lineage>
</organism>
<accession>A0A1V1NWE5</accession>
<gene>
    <name evidence="1" type="ORF">OMM_12217</name>
</gene>
<dbReference type="EMBL" id="ATBP01001684">
    <property type="protein sequence ID" value="ETR66884.1"/>
    <property type="molecule type" value="Genomic_DNA"/>
</dbReference>